<sequence>MTTALDRPAPTDVRPHEFRRIFIPVEAVVAVGGLSGTWQLWTGTYAPPVSDLEPLGLESWRLPAVWLFCSVALPSTVALVAAVRRHPRTPEVVLAASGLMLVEVTVQIPFVGPSALQAVFGGIALGMGGLAIAALRRRSWRRG</sequence>
<keyword evidence="1" id="KW-0812">Transmembrane</keyword>
<reference evidence="3" key="1">
    <citation type="journal article" date="2019" name="Int. J. Syst. Evol. Microbiol.">
        <title>The Global Catalogue of Microorganisms (GCM) 10K type strain sequencing project: providing services to taxonomists for standard genome sequencing and annotation.</title>
        <authorList>
            <consortium name="The Broad Institute Genomics Platform"/>
            <consortium name="The Broad Institute Genome Sequencing Center for Infectious Disease"/>
            <person name="Wu L."/>
            <person name="Ma J."/>
        </authorList>
    </citation>
    <scope>NUCLEOTIDE SEQUENCE [LARGE SCALE GENOMIC DNA]</scope>
    <source>
        <strain evidence="3">CGMCC 4.7317</strain>
    </source>
</reference>
<keyword evidence="1" id="KW-0472">Membrane</keyword>
<feature type="transmembrane region" description="Helical" evidence="1">
    <location>
        <begin position="21"/>
        <end position="41"/>
    </location>
</feature>
<proteinExistence type="predicted"/>
<evidence type="ECO:0000313" key="3">
    <source>
        <dbReference type="Proteomes" id="UP001596138"/>
    </source>
</evidence>
<dbReference type="Proteomes" id="UP001596138">
    <property type="component" value="Unassembled WGS sequence"/>
</dbReference>
<feature type="transmembrane region" description="Helical" evidence="1">
    <location>
        <begin position="61"/>
        <end position="83"/>
    </location>
</feature>
<evidence type="ECO:0000256" key="1">
    <source>
        <dbReference type="SAM" id="Phobius"/>
    </source>
</evidence>
<protein>
    <submittedName>
        <fullName evidence="2">Uncharacterized protein</fullName>
    </submittedName>
</protein>
<gene>
    <name evidence="2" type="ORF">ACFQGU_16110</name>
</gene>
<organism evidence="2 3">
    <name type="scientific">Longivirga aurantiaca</name>
    <dbReference type="NCBI Taxonomy" id="1837743"/>
    <lineage>
        <taxon>Bacteria</taxon>
        <taxon>Bacillati</taxon>
        <taxon>Actinomycetota</taxon>
        <taxon>Actinomycetes</taxon>
        <taxon>Sporichthyales</taxon>
        <taxon>Sporichthyaceae</taxon>
        <taxon>Longivirga</taxon>
    </lineage>
</organism>
<dbReference type="EMBL" id="JBHSTI010000025">
    <property type="protein sequence ID" value="MFC6239400.1"/>
    <property type="molecule type" value="Genomic_DNA"/>
</dbReference>
<dbReference type="RefSeq" id="WP_386768666.1">
    <property type="nucleotide sequence ID" value="NZ_JBHSTI010000025.1"/>
</dbReference>
<feature type="transmembrane region" description="Helical" evidence="1">
    <location>
        <begin position="116"/>
        <end position="135"/>
    </location>
</feature>
<name>A0ABW1T5P2_9ACTN</name>
<keyword evidence="1" id="KW-1133">Transmembrane helix</keyword>
<evidence type="ECO:0000313" key="2">
    <source>
        <dbReference type="EMBL" id="MFC6239400.1"/>
    </source>
</evidence>
<keyword evidence="3" id="KW-1185">Reference proteome</keyword>
<feature type="transmembrane region" description="Helical" evidence="1">
    <location>
        <begin position="92"/>
        <end position="110"/>
    </location>
</feature>
<accession>A0ABW1T5P2</accession>
<comment type="caution">
    <text evidence="2">The sequence shown here is derived from an EMBL/GenBank/DDBJ whole genome shotgun (WGS) entry which is preliminary data.</text>
</comment>